<dbReference type="InterPro" id="IPR035093">
    <property type="entry name" value="RelE/ParE_toxin_dom_sf"/>
</dbReference>
<comment type="caution">
    <text evidence="1">The sequence shown here is derived from an EMBL/GenBank/DDBJ whole genome shotgun (WGS) entry which is preliminary data.</text>
</comment>
<dbReference type="Proteomes" id="UP000178631">
    <property type="component" value="Unassembled WGS sequence"/>
</dbReference>
<dbReference type="Pfam" id="PF05973">
    <property type="entry name" value="Gp49"/>
    <property type="match status" value="1"/>
</dbReference>
<organism evidence="1 2">
    <name type="scientific">candidate division WS6 bacterium RIFOXYC1_FULL_33_10</name>
    <dbReference type="NCBI Taxonomy" id="1802606"/>
    <lineage>
        <taxon>Bacteria</taxon>
        <taxon>Candidatus Dojkabacteria</taxon>
    </lineage>
</organism>
<evidence type="ECO:0000313" key="2">
    <source>
        <dbReference type="Proteomes" id="UP000178631"/>
    </source>
</evidence>
<evidence type="ECO:0008006" key="3">
    <source>
        <dbReference type="Google" id="ProtNLM"/>
    </source>
</evidence>
<dbReference type="Gene3D" id="3.30.2310.20">
    <property type="entry name" value="RelE-like"/>
    <property type="match status" value="1"/>
</dbReference>
<protein>
    <recommendedName>
        <fullName evidence="3">Addiction module toxin RelE</fullName>
    </recommendedName>
</protein>
<proteinExistence type="predicted"/>
<dbReference type="InterPro" id="IPR009241">
    <property type="entry name" value="HigB-like"/>
</dbReference>
<accession>A0A1F4UHK7</accession>
<reference evidence="1 2" key="1">
    <citation type="journal article" date="2016" name="Nat. Commun.">
        <title>Thousands of microbial genomes shed light on interconnected biogeochemical processes in an aquifer system.</title>
        <authorList>
            <person name="Anantharaman K."/>
            <person name="Brown C.T."/>
            <person name="Hug L.A."/>
            <person name="Sharon I."/>
            <person name="Castelle C.J."/>
            <person name="Probst A.J."/>
            <person name="Thomas B.C."/>
            <person name="Singh A."/>
            <person name="Wilkins M.J."/>
            <person name="Karaoz U."/>
            <person name="Brodie E.L."/>
            <person name="Williams K.H."/>
            <person name="Hubbard S.S."/>
            <person name="Banfield J.F."/>
        </authorList>
    </citation>
    <scope>NUCLEOTIDE SEQUENCE [LARGE SCALE GENOMIC DNA]</scope>
</reference>
<dbReference type="AlphaFoldDB" id="A0A1F4UHK7"/>
<evidence type="ECO:0000313" key="1">
    <source>
        <dbReference type="EMBL" id="OGC44290.1"/>
    </source>
</evidence>
<name>A0A1F4UHK7_9BACT</name>
<gene>
    <name evidence="1" type="ORF">A3J98_00560</name>
</gene>
<sequence>MAQLYSKNIFIENNAKKELFKFPKLVRHSFDELFGELSSLGSLPYPESRKLSGYDLFELRVRLNGVYRCIYYYKKDYIVILSAFKKKTQKTPLREIQKAVKRRTKINLY</sequence>
<dbReference type="SUPFAM" id="SSF143011">
    <property type="entry name" value="RelE-like"/>
    <property type="match status" value="1"/>
</dbReference>
<dbReference type="EMBL" id="MEUP01000134">
    <property type="protein sequence ID" value="OGC44290.1"/>
    <property type="molecule type" value="Genomic_DNA"/>
</dbReference>